<protein>
    <submittedName>
        <fullName evidence="4">Uncharacterized protein</fullName>
    </submittedName>
</protein>
<keyword evidence="5" id="KW-1185">Reference proteome</keyword>
<evidence type="ECO:0000313" key="5">
    <source>
        <dbReference type="Proteomes" id="UP000467305"/>
    </source>
</evidence>
<dbReference type="OrthoDB" id="1418746at2"/>
<feature type="chain" id="PRO_5029484758" evidence="3">
    <location>
        <begin position="23"/>
        <end position="454"/>
    </location>
</feature>
<dbReference type="AlphaFoldDB" id="A0A7J5AAR8"/>
<evidence type="ECO:0000313" key="4">
    <source>
        <dbReference type="EMBL" id="KAB1154637.1"/>
    </source>
</evidence>
<keyword evidence="3" id="KW-0732">Signal</keyword>
<proteinExistence type="predicted"/>
<accession>A0A7J5AAR8</accession>
<keyword evidence="1" id="KW-0175">Coiled coil</keyword>
<evidence type="ECO:0000256" key="3">
    <source>
        <dbReference type="SAM" id="SignalP"/>
    </source>
</evidence>
<sequence>MGFKTRKSISVIFMFLTVLCQAQENQNKILEAFQSGKYTVFKVEKVSYKKYKMVKVKKQWPITFTKDGNNVSNVLVKRAGILDENFKPDVPGHPAYFSFSTYRLTFVNGIGVYYSWNGKEEATTKYVFTKGGSLSKKYNELNKLVEEYSKSVFKNQTTARAEVKEQKAALVEVERKKNSLEAKEVKSIEIKLVSTPKKVAHFSEAIKYGVIATLKDGSKLSTKNLGGKIPWSDFKLTHKGCSNTIDEVRVDEDAKSLKSDRVTLEITSKYHPQLKAKKHINTTNNVSIQVNQQGFWGHERHKYVTVFQGKDGQHAGRGDNLTIKVKTVSHKQTGVKLNKIDIYNTTKNKHVARYKLTTDTKLIINNQGGRGMNGDEGRKSSPNGGNGGYGGAGGNILLIKDPSVTKLNIEFNNQGGDGGNGGAPKYSHSSRGRNGKRGDNGRITKQVKSIKLNF</sequence>
<comment type="caution">
    <text evidence="4">The sequence shown here is derived from an EMBL/GenBank/DDBJ whole genome shotgun (WGS) entry which is preliminary data.</text>
</comment>
<reference evidence="4 5" key="1">
    <citation type="submission" date="2019-09" db="EMBL/GenBank/DDBJ databases">
        <authorList>
            <person name="Cao W.R."/>
        </authorList>
    </citation>
    <scope>NUCLEOTIDE SEQUENCE [LARGE SCALE GENOMIC DNA]</scope>
    <source>
        <strain evidence="5">a4</strain>
    </source>
</reference>
<dbReference type="RefSeq" id="WP_150900720.1">
    <property type="nucleotide sequence ID" value="NZ_WAAU01000028.1"/>
</dbReference>
<feature type="signal peptide" evidence="3">
    <location>
        <begin position="1"/>
        <end position="22"/>
    </location>
</feature>
<evidence type="ECO:0000256" key="2">
    <source>
        <dbReference type="SAM" id="MobiDB-lite"/>
    </source>
</evidence>
<organism evidence="4 5">
    <name type="scientific">Tenacibaculum aiptasiae</name>
    <dbReference type="NCBI Taxonomy" id="426481"/>
    <lineage>
        <taxon>Bacteria</taxon>
        <taxon>Pseudomonadati</taxon>
        <taxon>Bacteroidota</taxon>
        <taxon>Flavobacteriia</taxon>
        <taxon>Flavobacteriales</taxon>
        <taxon>Flavobacteriaceae</taxon>
        <taxon>Tenacibaculum</taxon>
    </lineage>
</organism>
<feature type="region of interest" description="Disordered" evidence="2">
    <location>
        <begin position="410"/>
        <end position="443"/>
    </location>
</feature>
<evidence type="ECO:0000256" key="1">
    <source>
        <dbReference type="SAM" id="Coils"/>
    </source>
</evidence>
<dbReference type="Proteomes" id="UP000467305">
    <property type="component" value="Unassembled WGS sequence"/>
</dbReference>
<gene>
    <name evidence="4" type="ORF">F7018_14005</name>
</gene>
<name>A0A7J5AAR8_9FLAO</name>
<feature type="region of interest" description="Disordered" evidence="2">
    <location>
        <begin position="367"/>
        <end position="389"/>
    </location>
</feature>
<feature type="coiled-coil region" evidence="1">
    <location>
        <begin position="156"/>
        <end position="183"/>
    </location>
</feature>
<dbReference type="EMBL" id="WAAU01000028">
    <property type="protein sequence ID" value="KAB1154637.1"/>
    <property type="molecule type" value="Genomic_DNA"/>
</dbReference>